<accession>A0ABU5IXJ2</accession>
<evidence type="ECO:0000313" key="5">
    <source>
        <dbReference type="Proteomes" id="UP001290455"/>
    </source>
</evidence>
<proteinExistence type="predicted"/>
<keyword evidence="5" id="KW-1185">Reference proteome</keyword>
<dbReference type="Proteomes" id="UP001290455">
    <property type="component" value="Unassembled WGS sequence"/>
</dbReference>
<dbReference type="InterPro" id="IPR032812">
    <property type="entry name" value="SbsA_Ig"/>
</dbReference>
<dbReference type="Gene3D" id="2.60.40.1220">
    <property type="match status" value="6"/>
</dbReference>
<dbReference type="EMBL" id="JAXOFX010000004">
    <property type="protein sequence ID" value="MDZ5471875.1"/>
    <property type="molecule type" value="Genomic_DNA"/>
</dbReference>
<gene>
    <name evidence="4" type="ORF">SM124_08945</name>
</gene>
<reference evidence="4 5" key="1">
    <citation type="submission" date="2023-11" db="EMBL/GenBank/DDBJ databases">
        <title>Bacillus jintuensis, isolated from a mudflat on the Beibu Gulf coast.</title>
        <authorList>
            <person name="Li M."/>
        </authorList>
    </citation>
    <scope>NUCLEOTIDE SEQUENCE [LARGE SCALE GENOMIC DNA]</scope>
    <source>
        <strain evidence="4 5">31A1R</strain>
    </source>
</reference>
<dbReference type="InterPro" id="IPR014755">
    <property type="entry name" value="Cu-Rt/internalin_Ig-like"/>
</dbReference>
<evidence type="ECO:0000313" key="4">
    <source>
        <dbReference type="EMBL" id="MDZ5471875.1"/>
    </source>
</evidence>
<sequence length="1365" mass="142990">MSKKKAIKIAAATAIAASSFAAVAPLQADAATTVSQKVKAAKATMKKPFTTYSTSDKYVSTSTVKKQIAAAEKAYEDIVKVVDKSKLTSGTKKKHKAALKGYLKYIKYAKGYNDGAVASHKAAKDLKADVEALNALVEADKLEDVVAQLAKIKAGVEAANKAIKSTVVGAKAEKVLMNQKTAPVTELVEKFEADNAEFLAGPAKVESVSAITNTKIDVTLKEEMSVVSAKKFTVEGLTVLSATLSADGKTVRLVTSKQDAGKQYTVKSGDTSASWIALVEDTTKPEVSTVTALTNNIVQVDFVDTDATEASILNPANYSINNGLTVSKVEYVVDANGEVEKDKVYLYTSAQVGGTVYTLTVSNVEDESENKVDSTKTKQFAGKSADTTAPTLVNAVSSKGNKVTLTFNDASQLDAATIGNVSNYSISGLTVTGVEVVSNPLTPGNKTVVLSTSNQTPGTVYKVVASGIKDVFGNLPTSNLEFNFAGTSLDTTPPSLTTVTSASNTKVAVVFNDELDEATATNIANYTISGLTVTGAELDKSDSTDPNYKKRVYLTTSAQTPGTVYKLSVKDVKDSSGNAITTNQTYEMQFAGKAADTAKPTVQSVSVEAGNKVKITFTDASDLDEATVKTLTNYSFDGGLGYPTSASYSKATKTVTLTTAKQTAGKVYKVTINNIKDVAGNVLEANTQRTFAGIGASLDPLSLESVVALNNRQIQVTFNNDVDNSTVAKTDFSLKQGSGSFVNFDTLTGETLTRIDAKTYILTLPVANALVSDVYTLQVNNSDSSISDLGGRALVTTDATKAERTFGGVTTAPVAAQVTVVSQVSANVIDVYFDKEVAVDAMVNVNTVSVNDTVNTRTATAVVRDSADKKKVRITLDGSLAGEKIANLTFANLAKITDVTGNIQLAPSTTGGSTFVKAFGTVSYTASTLQLSSAVGVDEQTVELSFNQDIVFNSGNPMTSITDANFLEIKNGDGTSISGADYDLTYAEQTAPNKVRVYFKKGTKLEEGKLYQVVIANHSDGDAKFTTLDGDALEVNGNATRGTAVFGFNNAEVAAPELVSVVPLSDDTVRVTFSKSLATTPTTDGTSTSDIEFYNGTDKIAISKLGAFTDVSNGEKRVFTVKLTDGKFLSGTTYTAKLPSTLTITDKYGVDTIKKSGTSDVTVSFGGAAAAATAPTASDLRFIWTDDATPDFDNEAFVSTAGLAQNSARTLEVFISSTAPTASTTAEFTYDLTGAGATLGTATTLTKVGTPTIAAGDKVYYRYVDQAYNKSAWVEDGTIAAASTVTLNTNTYELGNATKFTVASAATAALTVDSTGTAYTTALANTAGADTNVISIVNTSGDNITYTTFTWNELVSPTLTAATKR</sequence>
<feature type="domain" description="SbsA Ig-like" evidence="3">
    <location>
        <begin position="598"/>
        <end position="691"/>
    </location>
</feature>
<name>A0ABU5IXJ2_9BACI</name>
<evidence type="ECO:0000256" key="1">
    <source>
        <dbReference type="ARBA" id="ARBA00022729"/>
    </source>
</evidence>
<feature type="signal peptide" evidence="2">
    <location>
        <begin position="1"/>
        <end position="21"/>
    </location>
</feature>
<comment type="caution">
    <text evidence="4">The sequence shown here is derived from an EMBL/GenBank/DDBJ whole genome shotgun (WGS) entry which is preliminary data.</text>
</comment>
<dbReference type="RefSeq" id="WP_322446164.1">
    <property type="nucleotide sequence ID" value="NZ_JAXOFX010000004.1"/>
</dbReference>
<protein>
    <submittedName>
        <fullName evidence="4">Ig-like domain-containing protein</fullName>
    </submittedName>
</protein>
<feature type="chain" id="PRO_5045883392" evidence="2">
    <location>
        <begin position="22"/>
        <end position="1365"/>
    </location>
</feature>
<dbReference type="Gene3D" id="1.20.58.790">
    <property type="match status" value="1"/>
</dbReference>
<evidence type="ECO:0000256" key="2">
    <source>
        <dbReference type="SAM" id="SignalP"/>
    </source>
</evidence>
<keyword evidence="1 2" id="KW-0732">Signal</keyword>
<organism evidence="4 5">
    <name type="scientific">Robertmurraya mangrovi</name>
    <dbReference type="NCBI Taxonomy" id="3098077"/>
    <lineage>
        <taxon>Bacteria</taxon>
        <taxon>Bacillati</taxon>
        <taxon>Bacillota</taxon>
        <taxon>Bacilli</taxon>
        <taxon>Bacillales</taxon>
        <taxon>Bacillaceae</taxon>
        <taxon>Robertmurraya</taxon>
    </lineage>
</organism>
<evidence type="ECO:0000259" key="3">
    <source>
        <dbReference type="Pfam" id="PF13205"/>
    </source>
</evidence>
<dbReference type="Pfam" id="PF13205">
    <property type="entry name" value="Big_5"/>
    <property type="match status" value="1"/>
</dbReference>